<accession>A0AAV0ZFM5</accession>
<sequence>MPGTCHLSFSRIVFDNYQLFSILISCPLIESLDLQYYYVRGLSPNVEKRCREQMKVFQLPIYNDYMDDYDGDGFAYMPFEKYDDDYLEMDYKFDITTWSHKGLRNSDQWCVTGCTYRNLNSLKYYPKF</sequence>
<name>A0AAV0ZFM5_VICFA</name>
<protein>
    <submittedName>
        <fullName evidence="1">Uncharacterized protein</fullName>
    </submittedName>
</protein>
<dbReference type="EMBL" id="OX451737">
    <property type="protein sequence ID" value="CAI8597206.1"/>
    <property type="molecule type" value="Genomic_DNA"/>
</dbReference>
<gene>
    <name evidence="1" type="ORF">VFH_II070720</name>
</gene>
<organism evidence="1 2">
    <name type="scientific">Vicia faba</name>
    <name type="common">Broad bean</name>
    <name type="synonym">Faba vulgaris</name>
    <dbReference type="NCBI Taxonomy" id="3906"/>
    <lineage>
        <taxon>Eukaryota</taxon>
        <taxon>Viridiplantae</taxon>
        <taxon>Streptophyta</taxon>
        <taxon>Embryophyta</taxon>
        <taxon>Tracheophyta</taxon>
        <taxon>Spermatophyta</taxon>
        <taxon>Magnoliopsida</taxon>
        <taxon>eudicotyledons</taxon>
        <taxon>Gunneridae</taxon>
        <taxon>Pentapetalae</taxon>
        <taxon>rosids</taxon>
        <taxon>fabids</taxon>
        <taxon>Fabales</taxon>
        <taxon>Fabaceae</taxon>
        <taxon>Papilionoideae</taxon>
        <taxon>50 kb inversion clade</taxon>
        <taxon>NPAAA clade</taxon>
        <taxon>Hologalegina</taxon>
        <taxon>IRL clade</taxon>
        <taxon>Fabeae</taxon>
        <taxon>Vicia</taxon>
    </lineage>
</organism>
<proteinExistence type="predicted"/>
<evidence type="ECO:0000313" key="1">
    <source>
        <dbReference type="EMBL" id="CAI8597206.1"/>
    </source>
</evidence>
<reference evidence="1 2" key="1">
    <citation type="submission" date="2023-01" db="EMBL/GenBank/DDBJ databases">
        <authorList>
            <person name="Kreplak J."/>
        </authorList>
    </citation>
    <scope>NUCLEOTIDE SEQUENCE [LARGE SCALE GENOMIC DNA]</scope>
</reference>
<dbReference type="AlphaFoldDB" id="A0AAV0ZFM5"/>
<dbReference type="Proteomes" id="UP001157006">
    <property type="component" value="Chromosome 2"/>
</dbReference>
<keyword evidence="2" id="KW-1185">Reference proteome</keyword>
<evidence type="ECO:0000313" key="2">
    <source>
        <dbReference type="Proteomes" id="UP001157006"/>
    </source>
</evidence>